<reference evidence="1" key="1">
    <citation type="submission" date="2019-08" db="EMBL/GenBank/DDBJ databases">
        <title>Genome sequence of Clostridiales bacterium MT110.</title>
        <authorList>
            <person name="Cao J."/>
        </authorList>
    </citation>
    <scope>NUCLEOTIDE SEQUENCE</scope>
    <source>
        <strain evidence="1">MT110</strain>
    </source>
</reference>
<organism evidence="1 2">
    <name type="scientific">Anoxybacterium hadale</name>
    <dbReference type="NCBI Taxonomy" id="3408580"/>
    <lineage>
        <taxon>Bacteria</taxon>
        <taxon>Bacillati</taxon>
        <taxon>Bacillota</taxon>
        <taxon>Clostridia</taxon>
        <taxon>Peptostreptococcales</taxon>
        <taxon>Anaerovoracaceae</taxon>
        <taxon>Anoxybacterium</taxon>
    </lineage>
</organism>
<keyword evidence="2" id="KW-1185">Reference proteome</keyword>
<proteinExistence type="predicted"/>
<evidence type="ECO:0000313" key="1">
    <source>
        <dbReference type="EMBL" id="QOX62377.1"/>
    </source>
</evidence>
<sequence length="297" mass="33361">MISDIRLTEKETNMSLIVKFYDVEHGSCTHVITPNGKHLLFDIGTKSSTSICRHLKNNYFGKSGKPDMLVITHPHIDHIADLENMYTYDIKPKCLWRDKRAFPLTILTSDRQAQISLKNCANRMSEEYSSAIVDLDNPEAPANNGGVGVTRFTPILEKSDYSDVNNFSCINVIEYGGFKVVITGDNPSAKLIDMLQQSAFKAKIAGATVLLAPHHGRDSDFCKEFVEAVNPSLTVFSDKPIQHETQAYSAQKYYNVTRGVTWNGSPRRVFTTRNDGTITFTFRDNNSWSIDISATEY</sequence>
<dbReference type="EMBL" id="CP042469">
    <property type="protein sequence ID" value="QOX62377.1"/>
    <property type="molecule type" value="Genomic_DNA"/>
</dbReference>
<accession>A0ACD1A7L0</accession>
<dbReference type="Proteomes" id="UP000594014">
    <property type="component" value="Chromosome"/>
</dbReference>
<protein>
    <submittedName>
        <fullName evidence="1">MBL fold metallo-hydrolase</fullName>
    </submittedName>
</protein>
<name>A0ACD1A7L0_9FIRM</name>
<evidence type="ECO:0000313" key="2">
    <source>
        <dbReference type="Proteomes" id="UP000594014"/>
    </source>
</evidence>
<gene>
    <name evidence="1" type="ORF">FRZ06_02885</name>
</gene>